<dbReference type="EMBL" id="UYYG01000002">
    <property type="protein sequence ID" value="VDN50296.1"/>
    <property type="molecule type" value="Genomic_DNA"/>
</dbReference>
<dbReference type="Pfam" id="PF00930">
    <property type="entry name" value="DPPIV_N"/>
    <property type="match status" value="1"/>
</dbReference>
<dbReference type="Pfam" id="PF00326">
    <property type="entry name" value="Peptidase_S9"/>
    <property type="match status" value="1"/>
</dbReference>
<dbReference type="Gene3D" id="2.140.10.30">
    <property type="entry name" value="Dipeptidylpeptidase IV, N-terminal domain"/>
    <property type="match status" value="1"/>
</dbReference>
<feature type="domain" description="Peptidase S9 prolyl oligopeptidase catalytic" evidence="1">
    <location>
        <begin position="518"/>
        <end position="715"/>
    </location>
</feature>
<feature type="domain" description="Dipeptidylpeptidase IV N-terminal" evidence="2">
    <location>
        <begin position="105"/>
        <end position="390"/>
    </location>
</feature>
<dbReference type="Proteomes" id="UP000274756">
    <property type="component" value="Unassembled WGS sequence"/>
</dbReference>
<evidence type="ECO:0000313" key="5">
    <source>
        <dbReference type="Proteomes" id="UP000274756"/>
    </source>
</evidence>
<evidence type="ECO:0000313" key="3">
    <source>
        <dbReference type="EMBL" id="VDN50296.1"/>
    </source>
</evidence>
<dbReference type="STRING" id="318479.A0A0N4U8M2"/>
<dbReference type="GO" id="GO:0008236">
    <property type="term" value="F:serine-type peptidase activity"/>
    <property type="evidence" value="ECO:0007669"/>
    <property type="project" value="InterPro"/>
</dbReference>
<dbReference type="Proteomes" id="UP000038040">
    <property type="component" value="Unplaced"/>
</dbReference>
<evidence type="ECO:0000259" key="2">
    <source>
        <dbReference type="Pfam" id="PF00930"/>
    </source>
</evidence>
<evidence type="ECO:0000313" key="4">
    <source>
        <dbReference type="Proteomes" id="UP000038040"/>
    </source>
</evidence>
<reference evidence="6" key="1">
    <citation type="submission" date="2017-02" db="UniProtKB">
        <authorList>
            <consortium name="WormBaseParasite"/>
        </authorList>
    </citation>
    <scope>IDENTIFICATION</scope>
</reference>
<protein>
    <submittedName>
        <fullName evidence="6">Peptidase_S9 domain-containing protein</fullName>
    </submittedName>
</protein>
<proteinExistence type="predicted"/>
<dbReference type="PANTHER" id="PTHR11731:SF193">
    <property type="entry name" value="DIPEPTIDYL PEPTIDASE 9"/>
    <property type="match status" value="1"/>
</dbReference>
<dbReference type="AlphaFoldDB" id="A0A0N4U8M2"/>
<reference evidence="3 5" key="2">
    <citation type="submission" date="2018-11" db="EMBL/GenBank/DDBJ databases">
        <authorList>
            <consortium name="Pathogen Informatics"/>
        </authorList>
    </citation>
    <scope>NUCLEOTIDE SEQUENCE [LARGE SCALE GENOMIC DNA]</scope>
</reference>
<dbReference type="Gene3D" id="3.40.50.1820">
    <property type="entry name" value="alpha/beta hydrolase"/>
    <property type="match status" value="1"/>
</dbReference>
<dbReference type="InterPro" id="IPR002469">
    <property type="entry name" value="Peptidase_S9B_N"/>
</dbReference>
<dbReference type="GO" id="GO:0008239">
    <property type="term" value="F:dipeptidyl-peptidase activity"/>
    <property type="evidence" value="ECO:0007669"/>
    <property type="project" value="TreeGrafter"/>
</dbReference>
<gene>
    <name evidence="3" type="ORF">DME_LOCUS269</name>
</gene>
<sequence>MALGVFGQQQKLYRAAINSSTTIQPISTLPLLPFLPQQSSDFRPPPMEIVDLCERQRATITCGLSFYNYDLFTQNLLYSDSWNLFCKRKDEEIRSIGCKIEGCPLFAESCPVDPNIIAFVANSNVHIDYNGKIIYSTKSNNGVINGVPSFISQEEFDRFTAIWWSPGPEKMLLYEKVDEKLVTELQFTCPGHMPSPIMRYPLAGMANAKSSLRLIVISATEVFDNELKVDLKSRFPWYEYLARVGWTADGSAVWAILMSRLQERYELILIPKDLFTEASSGNLKDIISLIHEETNIWFNVHNLTHFLHPVDGAITFLHSSSLTDHTHLSLYKAKIFEAITHYSFDGCVSFDEMKVTRGDWSIIKNVALHVDTKRHHVYFLANKHHVADTNVSERVDDSHWLNPEIGFVCWESSLKMPPRCSFYRILQSYDKCLPSAVLQHVLEIAGELPREPPSSLIASQQFPELIEFDSRNSGKKHYALLLRPSNIALGTRYPVIQFVYGGPGIQLVRNIWAVWSELIKFTSLGYAVVMVDGRGSANRGISFEAHLKYKLGTVEIDDQIEGLNEVAKRAKGLLDLNRVAIKGWSYGGYLALLSIAKYPHIYRACVAGAAVACWDLYDTAYTERYLGLPSFIYEEASVLSYINQLPDEENRLLLIHGLLDENVHFSHTQRLIEALIAAGKPYNLQIFPSEHHGIRSSNANDFCDATVLQFLRKALSS</sequence>
<name>A0A0N4U8M2_DRAME</name>
<dbReference type="SUPFAM" id="SSF53474">
    <property type="entry name" value="alpha/beta-Hydrolases"/>
    <property type="match status" value="1"/>
</dbReference>
<dbReference type="WBParaSite" id="DME_0000340301-mRNA-1">
    <property type="protein sequence ID" value="DME_0000340301-mRNA-1"/>
    <property type="gene ID" value="DME_0000340301"/>
</dbReference>
<accession>A0A0N4U8M2</accession>
<dbReference type="InterPro" id="IPR001375">
    <property type="entry name" value="Peptidase_S9_cat"/>
</dbReference>
<dbReference type="OrthoDB" id="16520at2759"/>
<evidence type="ECO:0000259" key="1">
    <source>
        <dbReference type="Pfam" id="PF00326"/>
    </source>
</evidence>
<dbReference type="SUPFAM" id="SSF82171">
    <property type="entry name" value="DPP6 N-terminal domain-like"/>
    <property type="match status" value="1"/>
</dbReference>
<dbReference type="InterPro" id="IPR050278">
    <property type="entry name" value="Serine_Prot_S9B/DPPIV"/>
</dbReference>
<organism evidence="4 6">
    <name type="scientific">Dracunculus medinensis</name>
    <name type="common">Guinea worm</name>
    <dbReference type="NCBI Taxonomy" id="318479"/>
    <lineage>
        <taxon>Eukaryota</taxon>
        <taxon>Metazoa</taxon>
        <taxon>Ecdysozoa</taxon>
        <taxon>Nematoda</taxon>
        <taxon>Chromadorea</taxon>
        <taxon>Rhabditida</taxon>
        <taxon>Spirurina</taxon>
        <taxon>Dracunculoidea</taxon>
        <taxon>Dracunculidae</taxon>
        <taxon>Dracunculus</taxon>
    </lineage>
</organism>
<keyword evidence="5" id="KW-1185">Reference proteome</keyword>
<dbReference type="GO" id="GO:0006508">
    <property type="term" value="P:proteolysis"/>
    <property type="evidence" value="ECO:0007669"/>
    <property type="project" value="InterPro"/>
</dbReference>
<evidence type="ECO:0000313" key="6">
    <source>
        <dbReference type="WBParaSite" id="DME_0000340301-mRNA-1"/>
    </source>
</evidence>
<dbReference type="InterPro" id="IPR029058">
    <property type="entry name" value="AB_hydrolase_fold"/>
</dbReference>
<dbReference type="PANTHER" id="PTHR11731">
    <property type="entry name" value="PROTEASE FAMILY S9B,C DIPEPTIDYL-PEPTIDASE IV-RELATED"/>
    <property type="match status" value="1"/>
</dbReference>